<feature type="region of interest" description="Disordered" evidence="7">
    <location>
        <begin position="1"/>
        <end position="33"/>
    </location>
</feature>
<dbReference type="PANTHER" id="PTHR10868:SF1">
    <property type="entry name" value="SIGMA NON-OPIOID INTRACELLULAR RECEPTOR 1"/>
    <property type="match status" value="1"/>
</dbReference>
<evidence type="ECO:0000256" key="4">
    <source>
        <dbReference type="ARBA" id="ARBA00022824"/>
    </source>
</evidence>
<evidence type="ECO:0000256" key="5">
    <source>
        <dbReference type="ARBA" id="ARBA00022989"/>
    </source>
</evidence>
<dbReference type="EMBL" id="SWLB01000024">
    <property type="protein sequence ID" value="KAF3322870.1"/>
    <property type="molecule type" value="Genomic_DNA"/>
</dbReference>
<reference evidence="9" key="1">
    <citation type="submission" date="2020-01" db="EMBL/GenBank/DDBJ databases">
        <title>Genome sequence of Kobresia littledalei, the first chromosome-level genome in the family Cyperaceae.</title>
        <authorList>
            <person name="Qu G."/>
        </authorList>
    </citation>
    <scope>NUCLEOTIDE SEQUENCE</scope>
    <source>
        <strain evidence="9">C.B.Clarke</strain>
        <tissue evidence="9">Leaf</tissue>
    </source>
</reference>
<protein>
    <submittedName>
        <fullName evidence="9">ERG2 and Sigma1 receptor like protein</fullName>
    </submittedName>
</protein>
<proteinExistence type="inferred from homology"/>
<evidence type="ECO:0000256" key="8">
    <source>
        <dbReference type="SAM" id="Phobius"/>
    </source>
</evidence>
<organism evidence="9 10">
    <name type="scientific">Carex littledalei</name>
    <dbReference type="NCBI Taxonomy" id="544730"/>
    <lineage>
        <taxon>Eukaryota</taxon>
        <taxon>Viridiplantae</taxon>
        <taxon>Streptophyta</taxon>
        <taxon>Embryophyta</taxon>
        <taxon>Tracheophyta</taxon>
        <taxon>Spermatophyta</taxon>
        <taxon>Magnoliopsida</taxon>
        <taxon>Liliopsida</taxon>
        <taxon>Poales</taxon>
        <taxon>Cyperaceae</taxon>
        <taxon>Cyperoideae</taxon>
        <taxon>Cariceae</taxon>
        <taxon>Carex</taxon>
        <taxon>Carex subgen. Euthyceras</taxon>
    </lineage>
</organism>
<keyword evidence="6 8" id="KW-0472">Membrane</keyword>
<evidence type="ECO:0000256" key="7">
    <source>
        <dbReference type="SAM" id="MobiDB-lite"/>
    </source>
</evidence>
<feature type="compositionally biased region" description="Polar residues" evidence="7">
    <location>
        <begin position="15"/>
        <end position="33"/>
    </location>
</feature>
<keyword evidence="4" id="KW-0256">Endoplasmic reticulum</keyword>
<comment type="subcellular location">
    <subcellularLocation>
        <location evidence="1">Endoplasmic reticulum membrane</location>
    </subcellularLocation>
</comment>
<keyword evidence="10" id="KW-1185">Reference proteome</keyword>
<keyword evidence="5 8" id="KW-1133">Transmembrane helix</keyword>
<dbReference type="Proteomes" id="UP000623129">
    <property type="component" value="Unassembled WGS sequence"/>
</dbReference>
<sequence>MDDESAKKQEPTKNEALTPTASSKTLSSGAGPGSTNSSYYLGCRKDANCHCEICLASINATRDLMSRTCLSSKDRSRPFIPLSRWAASPQTQSTLTAPMTPPLLRSTAKSRPFNGKKVDKRERSHSVVGYRAMGFVALTLVLWVMDSGVLLKWFGPQLEREVMGRIGEESQFLSGDLKGRVGFVQERLRPLVRDGARVRDCGAHKSVWELNQGGSQFFHWRCVLYESMAEEVSIWGSPLRTSGLLSTTFSSRHLTILSGKITEWSDGTPVPTQRGRNSSSWTCGKWTYAAIQLDPETWVLEYRRNAFFEGPRLIPAICEMIMFKISEKVRRLKRGLFLGYHKVGQIVQPT</sequence>
<evidence type="ECO:0000256" key="6">
    <source>
        <dbReference type="ARBA" id="ARBA00023136"/>
    </source>
</evidence>
<dbReference type="InterPro" id="IPR006716">
    <property type="entry name" value="ERG2_sigma1_rcpt-like"/>
</dbReference>
<comment type="caution">
    <text evidence="9">The sequence shown here is derived from an EMBL/GenBank/DDBJ whole genome shotgun (WGS) entry which is preliminary data.</text>
</comment>
<comment type="similarity">
    <text evidence="2">Belongs to the ERG2 family.</text>
</comment>
<evidence type="ECO:0000313" key="10">
    <source>
        <dbReference type="Proteomes" id="UP000623129"/>
    </source>
</evidence>
<feature type="region of interest" description="Disordered" evidence="7">
    <location>
        <begin position="90"/>
        <end position="118"/>
    </location>
</feature>
<keyword evidence="3 8" id="KW-0812">Transmembrane</keyword>
<evidence type="ECO:0000256" key="2">
    <source>
        <dbReference type="ARBA" id="ARBA00007141"/>
    </source>
</evidence>
<dbReference type="AlphaFoldDB" id="A0A833QAQ9"/>
<dbReference type="GO" id="GO:0005789">
    <property type="term" value="C:endoplasmic reticulum membrane"/>
    <property type="evidence" value="ECO:0007669"/>
    <property type="project" value="UniProtKB-SubCell"/>
</dbReference>
<dbReference type="OrthoDB" id="347124at2759"/>
<evidence type="ECO:0000313" key="9">
    <source>
        <dbReference type="EMBL" id="KAF3322870.1"/>
    </source>
</evidence>
<name>A0A833QAQ9_9POAL</name>
<evidence type="ECO:0000256" key="1">
    <source>
        <dbReference type="ARBA" id="ARBA00004586"/>
    </source>
</evidence>
<gene>
    <name evidence="9" type="ORF">FCM35_KLT12859</name>
</gene>
<feature type="compositionally biased region" description="Basic and acidic residues" evidence="7">
    <location>
        <begin position="1"/>
        <end position="13"/>
    </location>
</feature>
<feature type="transmembrane region" description="Helical" evidence="8">
    <location>
        <begin position="127"/>
        <end position="145"/>
    </location>
</feature>
<evidence type="ECO:0000256" key="3">
    <source>
        <dbReference type="ARBA" id="ARBA00022692"/>
    </source>
</evidence>
<keyword evidence="9" id="KW-0675">Receptor</keyword>
<dbReference type="PANTHER" id="PTHR10868">
    <property type="entry name" value="SIGMA 1-TYPE OPIOID RECEPTOR-RELATED"/>
    <property type="match status" value="1"/>
</dbReference>
<accession>A0A833QAQ9</accession>